<feature type="chain" id="PRO_5002319082" evidence="4">
    <location>
        <begin position="22"/>
        <end position="808"/>
    </location>
</feature>
<dbReference type="RefSeq" id="WP_044416880.1">
    <property type="nucleotide sequence ID" value="NZ_JXXE01000583.1"/>
</dbReference>
<reference evidence="5 6" key="1">
    <citation type="submission" date="2014-11" db="EMBL/GenBank/DDBJ databases">
        <title>Genomics and ecophysiology of heterotrophic nitrogen fixing bacteria isolated from estuarine surface water.</title>
        <authorList>
            <person name="Bentzon-Tilia M."/>
            <person name="Severin I."/>
            <person name="Hansen L.H."/>
            <person name="Riemann L."/>
        </authorList>
    </citation>
    <scope>NUCLEOTIDE SEQUENCE [LARGE SCALE GENOMIC DNA]</scope>
    <source>
        <strain evidence="5 6">BAL398</strain>
    </source>
</reference>
<keyword evidence="4" id="KW-0732">Signal</keyword>
<dbReference type="Proteomes" id="UP000032515">
    <property type="component" value="Unassembled WGS sequence"/>
</dbReference>
<evidence type="ECO:0000313" key="6">
    <source>
        <dbReference type="Proteomes" id="UP000032515"/>
    </source>
</evidence>
<sequence>MTITYRLLLAAALTVPVGANAADATADPPADIGAEPEGYEYSGEIDVGWRAFIKRPPKSASPWVTPTSAGNDNRNNRSKFEEYGDIPPGPYAEYLRLSAQGKDGIYAGELQADNLGNNNQRYIFDASKTGEHYLTLIWDQIPHLYSTSAQSIWHGVGSNALTTSVQIPGSTVGADAAGKAMVTNALAGKFNTIDVGIRRDKGTVAYRWTPNQNVDVKASYSHEKREGIQTAGVVMGSFAAMQQVQMPRPIDDTTQIGKLNGQYFGPTPWGGHFNINIGGGVSVFDNSFNSFTVQNPFYDSSTAATRASYPQFARVSLAPSNEAYNAVVTSGIDLPRKARWNSTLQYTTMRQNDPFMPFTSNTNIYLPSGTAAFTTAGLPATSLNGEINNLLYNTSLMIPFSPEWRATTRYRIYDSDNQTPELLLPSYTVEDSSQTLAGGLYRAAGGPRRSLAYSYTKQNAGEELQWRPTKWATLGSSFGWERWDRTRRDVNVTNEFIGRGTADFRASDIITLRSSLQYSQRRYNKYDGQALAQYVWTDPAGTQVTNFRMRKFDMADRDQTKANLMVDLTPFENTILKGLVLSPTGGLRFEDYADDPNFFGLRKNNSWNVGLDTTYTFRPGNSISVSYMREEFDRDLVGSGTINNSVDNTTFPAVTNAFISHTGEAVNTVIVAGNVELIPGSLDLKLGYSISLSDEDWTFAPYRDFAMASCGAVPCSGFPTVKTNFQRLDATLKHTVDPSIVTKLGWAGEVYVKLRYIWERNKVENWQQELMSPYLYVSDTSISRLIEMGATNPNYDAQFVQLSLNAKW</sequence>
<dbReference type="GO" id="GO:0009279">
    <property type="term" value="C:cell outer membrane"/>
    <property type="evidence" value="ECO:0007669"/>
    <property type="project" value="UniProtKB-SubCell"/>
</dbReference>
<dbReference type="InterPro" id="IPR020016">
    <property type="entry name" value="Decahaem-assoc_OM_MtrB/PioB"/>
</dbReference>
<dbReference type="Pfam" id="PF11854">
    <property type="entry name" value="MtrB_PioB"/>
    <property type="match status" value="1"/>
</dbReference>
<dbReference type="OrthoDB" id="8132925at2"/>
<protein>
    <submittedName>
        <fullName evidence="5">Membrane protein</fullName>
    </submittedName>
</protein>
<feature type="signal peptide" evidence="4">
    <location>
        <begin position="1"/>
        <end position="21"/>
    </location>
</feature>
<keyword evidence="3" id="KW-0998">Cell outer membrane</keyword>
<evidence type="ECO:0000256" key="4">
    <source>
        <dbReference type="SAM" id="SignalP"/>
    </source>
</evidence>
<accession>A0A0D7E9V3</accession>
<dbReference type="NCBIfam" id="TIGR03509">
    <property type="entry name" value="OMP_MtrB_PioB"/>
    <property type="match status" value="1"/>
</dbReference>
<evidence type="ECO:0000256" key="1">
    <source>
        <dbReference type="ARBA" id="ARBA00004442"/>
    </source>
</evidence>
<gene>
    <name evidence="5" type="ORF">OO17_24875</name>
</gene>
<comment type="subcellular location">
    <subcellularLocation>
        <location evidence="1">Cell outer membrane</location>
    </subcellularLocation>
</comment>
<dbReference type="PATRIC" id="fig|1076.23.peg.6093"/>
<evidence type="ECO:0000256" key="3">
    <source>
        <dbReference type="ARBA" id="ARBA00023237"/>
    </source>
</evidence>
<evidence type="ECO:0000313" key="5">
    <source>
        <dbReference type="EMBL" id="KIZ36317.1"/>
    </source>
</evidence>
<proteinExistence type="predicted"/>
<dbReference type="InterPro" id="IPR036942">
    <property type="entry name" value="Beta-barrel_TonB_sf"/>
</dbReference>
<comment type="caution">
    <text evidence="5">The sequence shown here is derived from an EMBL/GenBank/DDBJ whole genome shotgun (WGS) entry which is preliminary data.</text>
</comment>
<evidence type="ECO:0000256" key="2">
    <source>
        <dbReference type="ARBA" id="ARBA00023136"/>
    </source>
</evidence>
<name>A0A0D7E9V3_RHOPL</name>
<dbReference type="AlphaFoldDB" id="A0A0D7E9V3"/>
<dbReference type="EMBL" id="JXXE01000583">
    <property type="protein sequence ID" value="KIZ36317.1"/>
    <property type="molecule type" value="Genomic_DNA"/>
</dbReference>
<dbReference type="Gene3D" id="2.40.170.20">
    <property type="entry name" value="TonB-dependent receptor, beta-barrel domain"/>
    <property type="match status" value="1"/>
</dbReference>
<keyword evidence="2" id="KW-0472">Membrane</keyword>
<organism evidence="5 6">
    <name type="scientific">Rhodopseudomonas palustris</name>
    <dbReference type="NCBI Taxonomy" id="1076"/>
    <lineage>
        <taxon>Bacteria</taxon>
        <taxon>Pseudomonadati</taxon>
        <taxon>Pseudomonadota</taxon>
        <taxon>Alphaproteobacteria</taxon>
        <taxon>Hyphomicrobiales</taxon>
        <taxon>Nitrobacteraceae</taxon>
        <taxon>Rhodopseudomonas</taxon>
    </lineage>
</organism>